<evidence type="ECO:0008006" key="3">
    <source>
        <dbReference type="Google" id="ProtNLM"/>
    </source>
</evidence>
<dbReference type="InterPro" id="IPR035994">
    <property type="entry name" value="Nucleoside_phosphorylase_sf"/>
</dbReference>
<name>A0AB34FGE1_9HYPO</name>
<comment type="caution">
    <text evidence="1">The sequence shown here is derived from an EMBL/GenBank/DDBJ whole genome shotgun (WGS) entry which is preliminary data.</text>
</comment>
<dbReference type="Gene3D" id="3.40.50.1580">
    <property type="entry name" value="Nucleoside phosphorylase domain"/>
    <property type="match status" value="1"/>
</dbReference>
<dbReference type="Proteomes" id="UP001163105">
    <property type="component" value="Unassembled WGS sequence"/>
</dbReference>
<dbReference type="PANTHER" id="PTHR46082">
    <property type="entry name" value="ATP/GTP-BINDING PROTEIN-RELATED"/>
    <property type="match status" value="1"/>
</dbReference>
<dbReference type="GO" id="GO:0003824">
    <property type="term" value="F:catalytic activity"/>
    <property type="evidence" value="ECO:0007669"/>
    <property type="project" value="InterPro"/>
</dbReference>
<protein>
    <recommendedName>
        <fullName evidence="3">Nucleoside phosphorylase domain-containing protein</fullName>
    </recommendedName>
</protein>
<organism evidence="1 2">
    <name type="scientific">Purpureocillium lavendulum</name>
    <dbReference type="NCBI Taxonomy" id="1247861"/>
    <lineage>
        <taxon>Eukaryota</taxon>
        <taxon>Fungi</taxon>
        <taxon>Dikarya</taxon>
        <taxon>Ascomycota</taxon>
        <taxon>Pezizomycotina</taxon>
        <taxon>Sordariomycetes</taxon>
        <taxon>Hypocreomycetidae</taxon>
        <taxon>Hypocreales</taxon>
        <taxon>Ophiocordycipitaceae</taxon>
        <taxon>Purpureocillium</taxon>
    </lineage>
</organism>
<gene>
    <name evidence="1" type="ORF">O9K51_09449</name>
</gene>
<dbReference type="InterPro" id="IPR053137">
    <property type="entry name" value="NLR-like"/>
</dbReference>
<dbReference type="PANTHER" id="PTHR46082:SF11">
    <property type="entry name" value="AAA+ ATPASE DOMAIN-CONTAINING PROTEIN-RELATED"/>
    <property type="match status" value="1"/>
</dbReference>
<reference evidence="1" key="1">
    <citation type="submission" date="2023-01" db="EMBL/GenBank/DDBJ databases">
        <title>The growth and conidiation of Purpureocillium lavendulum are regulated by nitrogen source and histone H3K14 acetylation.</title>
        <authorList>
            <person name="Tang P."/>
            <person name="Han J."/>
            <person name="Zhang C."/>
            <person name="Tang P."/>
            <person name="Qi F."/>
            <person name="Zhang K."/>
            <person name="Liang L."/>
        </authorList>
    </citation>
    <scope>NUCLEOTIDE SEQUENCE</scope>
    <source>
        <strain evidence="1">YMF1.00683</strain>
    </source>
</reference>
<dbReference type="EMBL" id="JAQHRD010000009">
    <property type="protein sequence ID" value="KAJ6438027.1"/>
    <property type="molecule type" value="Genomic_DNA"/>
</dbReference>
<dbReference type="AlphaFoldDB" id="A0AB34FGE1"/>
<dbReference type="SUPFAM" id="SSF53167">
    <property type="entry name" value="Purine and uridine phosphorylases"/>
    <property type="match status" value="1"/>
</dbReference>
<sequence>MSEPYIEDYTIGWICALQEEYEAACRMLDDEHDGPEATDEHDNNTYVLGHINKHNVVIGCLPGGRYGTNSAATVARDMVRSFPYLKFALVVGIGGGAPTTDRDIRLGDVVVSEPRGKLGGVLKYADTLTGGGEGVIQSEGCISMT</sequence>
<proteinExistence type="predicted"/>
<evidence type="ECO:0000313" key="2">
    <source>
        <dbReference type="Proteomes" id="UP001163105"/>
    </source>
</evidence>
<evidence type="ECO:0000313" key="1">
    <source>
        <dbReference type="EMBL" id="KAJ6438027.1"/>
    </source>
</evidence>
<dbReference type="GO" id="GO:0009116">
    <property type="term" value="P:nucleoside metabolic process"/>
    <property type="evidence" value="ECO:0007669"/>
    <property type="project" value="InterPro"/>
</dbReference>
<keyword evidence="2" id="KW-1185">Reference proteome</keyword>
<accession>A0AB34FGE1</accession>